<dbReference type="EMBL" id="CAJOBG010101411">
    <property type="protein sequence ID" value="CAF4704653.1"/>
    <property type="molecule type" value="Genomic_DNA"/>
</dbReference>
<feature type="region of interest" description="Disordered" evidence="1">
    <location>
        <begin position="1"/>
        <end position="30"/>
    </location>
</feature>
<keyword evidence="3" id="KW-1185">Reference proteome</keyword>
<organism evidence="2 3">
    <name type="scientific">Rotaria magnacalcarata</name>
    <dbReference type="NCBI Taxonomy" id="392030"/>
    <lineage>
        <taxon>Eukaryota</taxon>
        <taxon>Metazoa</taxon>
        <taxon>Spiralia</taxon>
        <taxon>Gnathifera</taxon>
        <taxon>Rotifera</taxon>
        <taxon>Eurotatoria</taxon>
        <taxon>Bdelloidea</taxon>
        <taxon>Philodinida</taxon>
        <taxon>Philodinidae</taxon>
        <taxon>Rotaria</taxon>
    </lineage>
</organism>
<protein>
    <submittedName>
        <fullName evidence="2">Uncharacterized protein</fullName>
    </submittedName>
</protein>
<accession>A0A821IN69</accession>
<gene>
    <name evidence="2" type="ORF">OVN521_LOCUS48518</name>
</gene>
<reference evidence="2" key="1">
    <citation type="submission" date="2021-02" db="EMBL/GenBank/DDBJ databases">
        <authorList>
            <person name="Nowell W R."/>
        </authorList>
    </citation>
    <scope>NUCLEOTIDE SEQUENCE</scope>
</reference>
<sequence>MNQFEESQEQLLLPVPSLPTQQQQQPGLLNDELISRLFNNTRSQE</sequence>
<evidence type="ECO:0000313" key="2">
    <source>
        <dbReference type="EMBL" id="CAF4704653.1"/>
    </source>
</evidence>
<proteinExistence type="predicted"/>
<comment type="caution">
    <text evidence="2">The sequence shown here is derived from an EMBL/GenBank/DDBJ whole genome shotgun (WGS) entry which is preliminary data.</text>
</comment>
<feature type="non-terminal residue" evidence="2">
    <location>
        <position position="45"/>
    </location>
</feature>
<evidence type="ECO:0000256" key="1">
    <source>
        <dbReference type="SAM" id="MobiDB-lite"/>
    </source>
</evidence>
<dbReference type="AlphaFoldDB" id="A0A821IN69"/>
<feature type="compositionally biased region" description="Low complexity" evidence="1">
    <location>
        <begin position="10"/>
        <end position="29"/>
    </location>
</feature>
<evidence type="ECO:0000313" key="3">
    <source>
        <dbReference type="Proteomes" id="UP000663866"/>
    </source>
</evidence>
<dbReference type="Proteomes" id="UP000663866">
    <property type="component" value="Unassembled WGS sequence"/>
</dbReference>
<name>A0A821IN69_9BILA</name>